<protein>
    <submittedName>
        <fullName evidence="1">Uncharacterized protein</fullName>
    </submittedName>
</protein>
<evidence type="ECO:0000313" key="1">
    <source>
        <dbReference type="EMBL" id="MBV6324382.1"/>
    </source>
</evidence>
<evidence type="ECO:0000313" key="3">
    <source>
        <dbReference type="Proteomes" id="UP001155901"/>
    </source>
</evidence>
<dbReference type="RefSeq" id="WP_217945314.1">
    <property type="nucleotide sequence ID" value="NZ_JAHTGR010000017.1"/>
</dbReference>
<dbReference type="Proteomes" id="UP001162889">
    <property type="component" value="Unassembled WGS sequence"/>
</dbReference>
<keyword evidence="4" id="KW-1185">Reference proteome</keyword>
<accession>A0AA41H968</accession>
<proteinExistence type="predicted"/>
<sequence length="144" mass="16155">MAEATANTPFLPGSVYPVGIDKIHIGSTREQVAEAFPNAKWTEDDYVSVQFNHTLFSSAAYYFSGDKKKRYVSSILFFFGSKSPLTTDAIKNRFSILFGPPAATSRRGENWWRATPREVIVMDVPGTYSVRLGSYVPYWASTNH</sequence>
<name>A0AA41H968_9BURK</name>
<reference evidence="1" key="1">
    <citation type="submission" date="2021-07" db="EMBL/GenBank/DDBJ databases">
        <title>Characterization of violacein-producing bacteria and related species.</title>
        <authorList>
            <person name="Wilson H.S."/>
            <person name="De Leon M.E."/>
        </authorList>
    </citation>
    <scope>NUCLEOTIDE SEQUENCE</scope>
    <source>
        <strain evidence="1">HSC-15S17</strain>
    </source>
</reference>
<evidence type="ECO:0000313" key="2">
    <source>
        <dbReference type="EMBL" id="MCP2011984.1"/>
    </source>
</evidence>
<organism evidence="1 3">
    <name type="scientific">Duganella violaceipulchra</name>
    <dbReference type="NCBI Taxonomy" id="2849652"/>
    <lineage>
        <taxon>Bacteria</taxon>
        <taxon>Pseudomonadati</taxon>
        <taxon>Pseudomonadota</taxon>
        <taxon>Betaproteobacteria</taxon>
        <taxon>Burkholderiales</taxon>
        <taxon>Oxalobacteraceae</taxon>
        <taxon>Telluria group</taxon>
        <taxon>Duganella</taxon>
    </lineage>
</organism>
<evidence type="ECO:0000313" key="4">
    <source>
        <dbReference type="Proteomes" id="UP001162889"/>
    </source>
</evidence>
<dbReference type="AlphaFoldDB" id="A0AA41H968"/>
<gene>
    <name evidence="1" type="ORF">KVP70_25940</name>
    <name evidence="2" type="ORF">L1274_005738</name>
</gene>
<dbReference type="EMBL" id="JALJZU010000014">
    <property type="protein sequence ID" value="MCP2011984.1"/>
    <property type="molecule type" value="Genomic_DNA"/>
</dbReference>
<comment type="caution">
    <text evidence="1">The sequence shown here is derived from an EMBL/GenBank/DDBJ whole genome shotgun (WGS) entry which is preliminary data.</text>
</comment>
<dbReference type="Proteomes" id="UP001155901">
    <property type="component" value="Unassembled WGS sequence"/>
</dbReference>
<dbReference type="EMBL" id="JAHTGR010000017">
    <property type="protein sequence ID" value="MBV6324382.1"/>
    <property type="molecule type" value="Genomic_DNA"/>
</dbReference>
<reference evidence="2" key="2">
    <citation type="submission" date="2022-03" db="EMBL/GenBank/DDBJ databases">
        <title>Genome Encyclopedia of Bacteria and Archaea VI: Functional Genomics of Type Strains.</title>
        <authorList>
            <person name="Whitman W."/>
        </authorList>
    </citation>
    <scope>NUCLEOTIDE SEQUENCE</scope>
    <source>
        <strain evidence="2">HSC-15S17</strain>
    </source>
</reference>